<proteinExistence type="predicted"/>
<keyword evidence="5 6" id="KW-0411">Iron-sulfur</keyword>
<keyword evidence="1 6" id="KW-0813">Transport</keyword>
<reference evidence="7 8" key="1">
    <citation type="submission" date="2017-09" db="EMBL/GenBank/DDBJ databases">
        <title>Depth-based differentiation of microbial function through sediment-hosted aquifers and enrichment of novel symbionts in the deep terrestrial subsurface.</title>
        <authorList>
            <person name="Probst A.J."/>
            <person name="Ladd B."/>
            <person name="Jarett J.K."/>
            <person name="Geller-Mcgrath D.E."/>
            <person name="Sieber C.M."/>
            <person name="Emerson J.B."/>
            <person name="Anantharaman K."/>
            <person name="Thomas B.C."/>
            <person name="Malmstrom R."/>
            <person name="Stieglmeier M."/>
            <person name="Klingl A."/>
            <person name="Woyke T."/>
            <person name="Ryan C.M."/>
            <person name="Banfield J.F."/>
        </authorList>
    </citation>
    <scope>NUCLEOTIDE SEQUENCE [LARGE SCALE GENOMIC DNA]</scope>
    <source>
        <strain evidence="7">CG11_big_fil_rev_8_21_14_0_20_39_34</strain>
    </source>
</reference>
<dbReference type="PRINTS" id="PR00352">
    <property type="entry name" value="3FE4SFRDOXIN"/>
</dbReference>
<dbReference type="AlphaFoldDB" id="A0A2H0N7M5"/>
<dbReference type="GO" id="GO:0051536">
    <property type="term" value="F:iron-sulfur cluster binding"/>
    <property type="evidence" value="ECO:0007669"/>
    <property type="project" value="UniProtKB-KW"/>
</dbReference>
<dbReference type="EMBL" id="PCWN01000007">
    <property type="protein sequence ID" value="PIR04116.1"/>
    <property type="molecule type" value="Genomic_DNA"/>
</dbReference>
<sequence>MTFRKPMDSNEIIKKNNQVAEENLAIKKPEDLENFDNISQGVRVIKEGKIRRIVVDRQACIGARSCVVVAEDMFQMDDEDLAYITDPESYDDEETVKLAAEACPVLAIHLYDEQGNKLFPEE</sequence>
<dbReference type="Proteomes" id="UP000229600">
    <property type="component" value="Unassembled WGS sequence"/>
</dbReference>
<dbReference type="PANTHER" id="PTHR36923:SF3">
    <property type="entry name" value="FERREDOXIN"/>
    <property type="match status" value="1"/>
</dbReference>
<evidence type="ECO:0000256" key="1">
    <source>
        <dbReference type="ARBA" id="ARBA00022448"/>
    </source>
</evidence>
<dbReference type="GO" id="GO:0005506">
    <property type="term" value="F:iron ion binding"/>
    <property type="evidence" value="ECO:0007669"/>
    <property type="project" value="UniProtKB-UniRule"/>
</dbReference>
<dbReference type="Gene3D" id="3.30.70.20">
    <property type="match status" value="1"/>
</dbReference>
<dbReference type="GO" id="GO:0009055">
    <property type="term" value="F:electron transfer activity"/>
    <property type="evidence" value="ECO:0007669"/>
    <property type="project" value="UniProtKB-UniRule"/>
</dbReference>
<keyword evidence="3 6" id="KW-0249">Electron transport</keyword>
<comment type="caution">
    <text evidence="7">The sequence shown here is derived from an EMBL/GenBank/DDBJ whole genome shotgun (WGS) entry which is preliminary data.</text>
</comment>
<keyword evidence="2 6" id="KW-0479">Metal-binding</keyword>
<evidence type="ECO:0000256" key="5">
    <source>
        <dbReference type="ARBA" id="ARBA00023014"/>
    </source>
</evidence>
<comment type="function">
    <text evidence="6">Ferredoxins are iron-sulfur proteins that transfer electrons in a wide variety of metabolic reactions.</text>
</comment>
<dbReference type="SUPFAM" id="SSF54862">
    <property type="entry name" value="4Fe-4S ferredoxins"/>
    <property type="match status" value="1"/>
</dbReference>
<evidence type="ECO:0000313" key="8">
    <source>
        <dbReference type="Proteomes" id="UP000229600"/>
    </source>
</evidence>
<dbReference type="InterPro" id="IPR051269">
    <property type="entry name" value="Fe-S_cluster_ET"/>
</dbReference>
<dbReference type="Pfam" id="PF13370">
    <property type="entry name" value="Fer4_13"/>
    <property type="match status" value="1"/>
</dbReference>
<name>A0A2H0N7M5_9BACT</name>
<keyword evidence="4 6" id="KW-0408">Iron</keyword>
<evidence type="ECO:0000256" key="3">
    <source>
        <dbReference type="ARBA" id="ARBA00022982"/>
    </source>
</evidence>
<evidence type="ECO:0000256" key="2">
    <source>
        <dbReference type="ARBA" id="ARBA00022723"/>
    </source>
</evidence>
<organism evidence="7 8">
    <name type="scientific">Candidatus Magasanikbacteria bacterium CG11_big_fil_rev_8_21_14_0_20_39_34</name>
    <dbReference type="NCBI Taxonomy" id="1974653"/>
    <lineage>
        <taxon>Bacteria</taxon>
        <taxon>Candidatus Magasanikiibacteriota</taxon>
    </lineage>
</organism>
<gene>
    <name evidence="7" type="ORF">COV59_02945</name>
</gene>
<protein>
    <recommendedName>
        <fullName evidence="6">Ferredoxin</fullName>
    </recommendedName>
</protein>
<accession>A0A2H0N7M5</accession>
<evidence type="ECO:0000256" key="4">
    <source>
        <dbReference type="ARBA" id="ARBA00023004"/>
    </source>
</evidence>
<evidence type="ECO:0000256" key="6">
    <source>
        <dbReference type="RuleBase" id="RU368020"/>
    </source>
</evidence>
<evidence type="ECO:0000313" key="7">
    <source>
        <dbReference type="EMBL" id="PIR04116.1"/>
    </source>
</evidence>
<dbReference type="InterPro" id="IPR001080">
    <property type="entry name" value="3Fe4S_ferredoxin"/>
</dbReference>
<dbReference type="PANTHER" id="PTHR36923">
    <property type="entry name" value="FERREDOXIN"/>
    <property type="match status" value="1"/>
</dbReference>